<dbReference type="EMBL" id="BMAT01013284">
    <property type="protein sequence ID" value="GFS09236.1"/>
    <property type="molecule type" value="Genomic_DNA"/>
</dbReference>
<proteinExistence type="predicted"/>
<feature type="region of interest" description="Disordered" evidence="1">
    <location>
        <begin position="396"/>
        <end position="455"/>
    </location>
</feature>
<comment type="caution">
    <text evidence="2">The sequence shown here is derived from an EMBL/GenBank/DDBJ whole genome shotgun (WGS) entry which is preliminary data.</text>
</comment>
<evidence type="ECO:0000313" key="3">
    <source>
        <dbReference type="Proteomes" id="UP000762676"/>
    </source>
</evidence>
<sequence length="518" mass="58121">MQLNQALCEICENLTLKLKALDNPTVGKSISVFLNKSLCKSEFEFYAKRCIEASCHLCGPQLVKDRVSRDNLKEEVALKQWAMKEVKKEGKILKKKGLVCTSTSGKDILNMLCKDLQTFPLHHLKAKWQYSQYLTKKKNLRDGELVAALDFVENFRCQSQDEAQSAHWNYQQLLITDAALDHIIKTRDQHFHRFIQFTDGCAAQYKSKRPFFDIQRSVKMRTERHFFGSRHGKNPSDGEAAVIKSAAMRAIKCRQQIIQDAKDFYEFGVAVLTKESSCTDKQYGRKFLFVKTDTIQAQWEAQANFLPRPVPGTRSIQVVQTWDNGQSLLYQNLSCFCSGCEDGGDCRNADHADAWKYFQGNQVDPEEDLTLNLSLDTSIVEFLQREALSLRDTIPQSEPVLSTDDSGSTLASTADSGSTLVASTDDSGNTLVASTDDSGSTLVASTDDSGSTLASTSKGLKYATGTYVSVHKYGKKAQQLFNGIIQNNIDGEYEVRFMERKGNAYIWPERDDISVVPV</sequence>
<dbReference type="PANTHER" id="PTHR46601">
    <property type="entry name" value="ULP_PROTEASE DOMAIN-CONTAINING PROTEIN"/>
    <property type="match status" value="1"/>
</dbReference>
<gene>
    <name evidence="2" type="ORF">ElyMa_006615800</name>
</gene>
<dbReference type="AlphaFoldDB" id="A0AAV4IK76"/>
<keyword evidence="3" id="KW-1185">Reference proteome</keyword>
<evidence type="ECO:0000256" key="1">
    <source>
        <dbReference type="SAM" id="MobiDB-lite"/>
    </source>
</evidence>
<name>A0AAV4IK76_9GAST</name>
<protein>
    <submittedName>
        <fullName evidence="2">(S)-beta-bisabolene synthase</fullName>
    </submittedName>
</protein>
<evidence type="ECO:0000313" key="2">
    <source>
        <dbReference type="EMBL" id="GFS09236.1"/>
    </source>
</evidence>
<dbReference type="Proteomes" id="UP000762676">
    <property type="component" value="Unassembled WGS sequence"/>
</dbReference>
<dbReference type="PANTHER" id="PTHR46601:SF1">
    <property type="entry name" value="ADF-H DOMAIN-CONTAINING PROTEIN"/>
    <property type="match status" value="1"/>
</dbReference>
<organism evidence="2 3">
    <name type="scientific">Elysia marginata</name>
    <dbReference type="NCBI Taxonomy" id="1093978"/>
    <lineage>
        <taxon>Eukaryota</taxon>
        <taxon>Metazoa</taxon>
        <taxon>Spiralia</taxon>
        <taxon>Lophotrochozoa</taxon>
        <taxon>Mollusca</taxon>
        <taxon>Gastropoda</taxon>
        <taxon>Heterobranchia</taxon>
        <taxon>Euthyneura</taxon>
        <taxon>Panpulmonata</taxon>
        <taxon>Sacoglossa</taxon>
        <taxon>Placobranchoidea</taxon>
        <taxon>Plakobranchidae</taxon>
        <taxon>Elysia</taxon>
    </lineage>
</organism>
<reference evidence="2 3" key="1">
    <citation type="journal article" date="2021" name="Elife">
        <title>Chloroplast acquisition without the gene transfer in kleptoplastic sea slugs, Plakobranchus ocellatus.</title>
        <authorList>
            <person name="Maeda T."/>
            <person name="Takahashi S."/>
            <person name="Yoshida T."/>
            <person name="Shimamura S."/>
            <person name="Takaki Y."/>
            <person name="Nagai Y."/>
            <person name="Toyoda A."/>
            <person name="Suzuki Y."/>
            <person name="Arimoto A."/>
            <person name="Ishii H."/>
            <person name="Satoh N."/>
            <person name="Nishiyama T."/>
            <person name="Hasebe M."/>
            <person name="Maruyama T."/>
            <person name="Minagawa J."/>
            <person name="Obokata J."/>
            <person name="Shigenobu S."/>
        </authorList>
    </citation>
    <scope>NUCLEOTIDE SEQUENCE [LARGE SCALE GENOMIC DNA]</scope>
</reference>
<accession>A0AAV4IK76</accession>